<dbReference type="Proteomes" id="UP000295781">
    <property type="component" value="Chromosome"/>
</dbReference>
<reference evidence="7 8" key="1">
    <citation type="submission" date="2015-09" db="EMBL/GenBank/DDBJ databases">
        <title>Sorangium comparison.</title>
        <authorList>
            <person name="Zaburannyi N."/>
            <person name="Bunk B."/>
            <person name="Overmann J."/>
            <person name="Mueller R."/>
        </authorList>
    </citation>
    <scope>NUCLEOTIDE SEQUENCE [LARGE SCALE GENOMIC DNA]</scope>
    <source>
        <strain evidence="7 8">So ceGT47</strain>
    </source>
</reference>
<dbReference type="PROSITE" id="PS00108">
    <property type="entry name" value="PROTEIN_KINASE_ST"/>
    <property type="match status" value="1"/>
</dbReference>
<keyword evidence="2" id="KW-0547">Nucleotide-binding</keyword>
<dbReference type="PROSITE" id="PS50011">
    <property type="entry name" value="PROTEIN_KINASE_DOM"/>
    <property type="match status" value="1"/>
</dbReference>
<feature type="region of interest" description="Disordered" evidence="5">
    <location>
        <begin position="1"/>
        <end position="22"/>
    </location>
</feature>
<feature type="domain" description="Protein kinase" evidence="6">
    <location>
        <begin position="30"/>
        <end position="296"/>
    </location>
</feature>
<feature type="compositionally biased region" description="Low complexity" evidence="5">
    <location>
        <begin position="549"/>
        <end position="563"/>
    </location>
</feature>
<dbReference type="InterPro" id="IPR011009">
    <property type="entry name" value="Kinase-like_dom_sf"/>
</dbReference>
<evidence type="ECO:0000313" key="8">
    <source>
        <dbReference type="Proteomes" id="UP000295781"/>
    </source>
</evidence>
<protein>
    <submittedName>
        <fullName evidence="7">Protein kinase</fullName>
        <ecNumber evidence="7">2.7.11.1</ecNumber>
    </submittedName>
</protein>
<name>A0A4P2PVD1_SORCE</name>
<keyword evidence="3 7" id="KW-0418">Kinase</keyword>
<feature type="region of interest" description="Disordered" evidence="5">
    <location>
        <begin position="528"/>
        <end position="583"/>
    </location>
</feature>
<evidence type="ECO:0000256" key="2">
    <source>
        <dbReference type="ARBA" id="ARBA00022741"/>
    </source>
</evidence>
<dbReference type="SUPFAM" id="SSF56112">
    <property type="entry name" value="Protein kinase-like (PK-like)"/>
    <property type="match status" value="1"/>
</dbReference>
<dbReference type="InterPro" id="IPR000719">
    <property type="entry name" value="Prot_kinase_dom"/>
</dbReference>
<evidence type="ECO:0000256" key="4">
    <source>
        <dbReference type="ARBA" id="ARBA00022840"/>
    </source>
</evidence>
<dbReference type="Pfam" id="PF00069">
    <property type="entry name" value="Pkinase"/>
    <property type="match status" value="1"/>
</dbReference>
<feature type="compositionally biased region" description="Basic and acidic residues" evidence="5">
    <location>
        <begin position="615"/>
        <end position="630"/>
    </location>
</feature>
<proteinExistence type="predicted"/>
<evidence type="ECO:0000259" key="6">
    <source>
        <dbReference type="PROSITE" id="PS50011"/>
    </source>
</evidence>
<sequence length="681" mass="72034">MAPGQRADAEPAPRAAEGSPGTQELVAGRYAVETRIGAGGLGVVQLASDLRSGRRVALKRVDPRIAENELAVERLLRGARAARSLSGRYVARILDVGSHRGAPFVASEYVEGSDLTSYLKRRGPLRTREAVKYLLQVCEAVAEAHAIGILHRDIKPENLILGFDADGAPSVKVLDFGVSAVACGLESEGPNAASGAMRSSLLYMAPEQMRSAGGIDERADLWSIGAVGYALVCGASPFEAETEIDICSRVLHEPPARIPKHIKLGELEAVLIRCLEKDPDGRFPDVAKLAFALARFGGEAAEAAAERVWEVLRADETVRMAKPNPDPAADEWAPDTLADLPRMSPDELLPADLESTAKWDASMISGSHSEITLVSHAGASWDGGETLRTSRPPPEVVTVSPAERPRERAAMQAGPPATGEEPGSPAAEDDAAAPRDRASTHRVSAPAAPRVTPSPEARGPARTERLTRVRRAPSLWAPRLAVGLAAVGLLAGIGGVWVVQAGNLDGGEPARPATRGVASRVSQAARSLAATVRPSEPAPPPPEEPVQAPPAAAAGSVGALPEAVAPGGFPHEVRPPPGLAEAERERLRREIIERERQWRERLEYARRQRDELARALKQREEAERAQKQPEQDAGAQGRPDESADAQDPYEESAGTQGKPGASGGAKGKPEEGSGAQRPKAE</sequence>
<evidence type="ECO:0000256" key="3">
    <source>
        <dbReference type="ARBA" id="ARBA00022777"/>
    </source>
</evidence>
<dbReference type="AlphaFoldDB" id="A0A4P2PVD1"/>
<dbReference type="PANTHER" id="PTHR43289:SF30">
    <property type="entry name" value="NON-SPECIFIC SERINE_THREONINE PROTEIN KINASE"/>
    <property type="match status" value="1"/>
</dbReference>
<evidence type="ECO:0000256" key="1">
    <source>
        <dbReference type="ARBA" id="ARBA00022679"/>
    </source>
</evidence>
<dbReference type="GO" id="GO:0005524">
    <property type="term" value="F:ATP binding"/>
    <property type="evidence" value="ECO:0007669"/>
    <property type="project" value="UniProtKB-KW"/>
</dbReference>
<dbReference type="PANTHER" id="PTHR43289">
    <property type="entry name" value="MITOGEN-ACTIVATED PROTEIN KINASE KINASE KINASE 20-RELATED"/>
    <property type="match status" value="1"/>
</dbReference>
<dbReference type="Gene3D" id="1.10.510.10">
    <property type="entry name" value="Transferase(Phosphotransferase) domain 1"/>
    <property type="match status" value="1"/>
</dbReference>
<keyword evidence="1 7" id="KW-0808">Transferase</keyword>
<dbReference type="GO" id="GO:0004674">
    <property type="term" value="F:protein serine/threonine kinase activity"/>
    <property type="evidence" value="ECO:0007669"/>
    <property type="project" value="UniProtKB-EC"/>
</dbReference>
<dbReference type="SMART" id="SM00220">
    <property type="entry name" value="S_TKc"/>
    <property type="match status" value="1"/>
</dbReference>
<evidence type="ECO:0000256" key="5">
    <source>
        <dbReference type="SAM" id="MobiDB-lite"/>
    </source>
</evidence>
<keyword evidence="4" id="KW-0067">ATP-binding</keyword>
<dbReference type="InterPro" id="IPR008271">
    <property type="entry name" value="Ser/Thr_kinase_AS"/>
</dbReference>
<evidence type="ECO:0000313" key="7">
    <source>
        <dbReference type="EMBL" id="AUX20745.1"/>
    </source>
</evidence>
<dbReference type="EMBL" id="CP012670">
    <property type="protein sequence ID" value="AUX20745.1"/>
    <property type="molecule type" value="Genomic_DNA"/>
</dbReference>
<organism evidence="7 8">
    <name type="scientific">Sorangium cellulosum</name>
    <name type="common">Polyangium cellulosum</name>
    <dbReference type="NCBI Taxonomy" id="56"/>
    <lineage>
        <taxon>Bacteria</taxon>
        <taxon>Pseudomonadati</taxon>
        <taxon>Myxococcota</taxon>
        <taxon>Polyangia</taxon>
        <taxon>Polyangiales</taxon>
        <taxon>Polyangiaceae</taxon>
        <taxon>Sorangium</taxon>
    </lineage>
</organism>
<feature type="region of interest" description="Disordered" evidence="5">
    <location>
        <begin position="615"/>
        <end position="681"/>
    </location>
</feature>
<feature type="compositionally biased region" description="Pro residues" evidence="5">
    <location>
        <begin position="536"/>
        <end position="548"/>
    </location>
</feature>
<dbReference type="EC" id="2.7.11.1" evidence="7"/>
<accession>A0A4P2PVD1</accession>
<gene>
    <name evidence="7" type="ORF">SOCEGT47_012190</name>
</gene>
<dbReference type="CDD" id="cd14014">
    <property type="entry name" value="STKc_PknB_like"/>
    <property type="match status" value="1"/>
</dbReference>
<feature type="region of interest" description="Disordered" evidence="5">
    <location>
        <begin position="380"/>
        <end position="464"/>
    </location>
</feature>